<name>A0A369MRG2_EGGLN</name>
<dbReference type="EMBL" id="PPTX01000022">
    <property type="protein sequence ID" value="RDB76301.1"/>
    <property type="molecule type" value="Genomic_DNA"/>
</dbReference>
<dbReference type="RefSeq" id="WP_114516612.1">
    <property type="nucleotide sequence ID" value="NZ_CP089331.1"/>
</dbReference>
<dbReference type="Proteomes" id="UP000253752">
    <property type="component" value="Unassembled WGS sequence"/>
</dbReference>
<accession>A0A369MRG2</accession>
<reference evidence="1 2" key="1">
    <citation type="journal article" date="2018" name="Elife">
        <title>Discovery and characterization of a prevalent human gut bacterial enzyme sufficient for the inactivation of a family of plant toxins.</title>
        <authorList>
            <person name="Koppel N."/>
            <person name="Bisanz J.E."/>
            <person name="Pandelia M.E."/>
            <person name="Turnbaugh P.J."/>
            <person name="Balskus E.P."/>
        </authorList>
    </citation>
    <scope>NUCLEOTIDE SEQUENCE [LARGE SCALE GENOMIC DNA]</scope>
    <source>
        <strain evidence="1 2">MR1 #12</strain>
    </source>
</reference>
<protein>
    <submittedName>
        <fullName evidence="1">Uncharacterized protein</fullName>
    </submittedName>
</protein>
<proteinExistence type="predicted"/>
<evidence type="ECO:0000313" key="2">
    <source>
        <dbReference type="Proteomes" id="UP000253752"/>
    </source>
</evidence>
<gene>
    <name evidence="1" type="ORF">C1872_12730</name>
</gene>
<organism evidence="1 2">
    <name type="scientific">Eggerthella lenta</name>
    <name type="common">Eubacterium lentum</name>
    <dbReference type="NCBI Taxonomy" id="84112"/>
    <lineage>
        <taxon>Bacteria</taxon>
        <taxon>Bacillati</taxon>
        <taxon>Actinomycetota</taxon>
        <taxon>Coriobacteriia</taxon>
        <taxon>Eggerthellales</taxon>
        <taxon>Eggerthellaceae</taxon>
        <taxon>Eggerthella</taxon>
    </lineage>
</organism>
<dbReference type="GeneID" id="69512301"/>
<evidence type="ECO:0000313" key="1">
    <source>
        <dbReference type="EMBL" id="RDB76301.1"/>
    </source>
</evidence>
<comment type="caution">
    <text evidence="1">The sequence shown here is derived from an EMBL/GenBank/DDBJ whole genome shotgun (WGS) entry which is preliminary data.</text>
</comment>
<dbReference type="AlphaFoldDB" id="A0A369MRG2"/>
<sequence>MHFDRIVRTDIVADEGGVLATMRFDEEAIRDMAGKIDAELFDRIAAERGYLRQGVDVAALLRIAAKLEENADYGSWQAETAGRIREAVEDGDAPKQVSDVPHCPTCLYDGYWRLASADAEGYEALRCAGCGRDYRYKRPGKGGDAS</sequence>